<feature type="region of interest" description="Disordered" evidence="1">
    <location>
        <begin position="182"/>
        <end position="223"/>
    </location>
</feature>
<dbReference type="AlphaFoldDB" id="A0A1Y3XYV4"/>
<gene>
    <name evidence="3" type="ORF">B5G02_01660</name>
</gene>
<feature type="compositionally biased region" description="Low complexity" evidence="1">
    <location>
        <begin position="197"/>
        <end position="207"/>
    </location>
</feature>
<evidence type="ECO:0000256" key="2">
    <source>
        <dbReference type="SAM" id="Phobius"/>
    </source>
</evidence>
<name>A0A1Y3XYV4_9ACTN</name>
<reference evidence="4" key="1">
    <citation type="submission" date="2017-04" db="EMBL/GenBank/DDBJ databases">
        <title>Function of individual gut microbiota members based on whole genome sequencing of pure cultures obtained from chicken caecum.</title>
        <authorList>
            <person name="Medvecky M."/>
            <person name="Cejkova D."/>
            <person name="Polansky O."/>
            <person name="Karasova D."/>
            <person name="Kubasova T."/>
            <person name="Cizek A."/>
            <person name="Rychlik I."/>
        </authorList>
    </citation>
    <scope>NUCLEOTIDE SEQUENCE [LARGE SCALE GENOMIC DNA]</scope>
    <source>
        <strain evidence="4">An5</strain>
    </source>
</reference>
<dbReference type="Proteomes" id="UP000195781">
    <property type="component" value="Unassembled WGS sequence"/>
</dbReference>
<feature type="compositionally biased region" description="Polar residues" evidence="1">
    <location>
        <begin position="208"/>
        <end position="217"/>
    </location>
</feature>
<feature type="region of interest" description="Disordered" evidence="1">
    <location>
        <begin position="59"/>
        <end position="136"/>
    </location>
</feature>
<organism evidence="3 4">
    <name type="scientific">[Collinsella] massiliensis</name>
    <dbReference type="NCBI Taxonomy" id="1232426"/>
    <lineage>
        <taxon>Bacteria</taxon>
        <taxon>Bacillati</taxon>
        <taxon>Actinomycetota</taxon>
        <taxon>Coriobacteriia</taxon>
        <taxon>Coriobacteriales</taxon>
        <taxon>Coriobacteriaceae</taxon>
        <taxon>Enorma</taxon>
    </lineage>
</organism>
<sequence length="391" mass="40962">MYVEHLFEGRVLTAEMIELKEEIYGNLVARYEDYVASGMSEAEALERAKASITSIDDVLAGDDDASGEPSGAAKEAPTAAAAPGSVAAPDATAEQPAPATVVMPATDDAAAATEQTGATAAGAVPPTQPAEAPAEKKTPWMKVLAIAVAVIAVILVAMVLWNVVIEPSGDHIEDTVEDIVDVSTPGAGQNGNGAGNGQDATTGGNNASTDATGNQPSYGDPEDQREYEATMALLDAIDAHDCTALQVYSGESQPSASFFESLPLGTYVAADDTASINATSFTVYYANVPEDIDGDAIDRALVYNAAAAFSVYPNLETLNITVQEQYDAPYDADSYSFTRGHLESAFANVSGDAIVQFNSSLFESEANWDVVRQQIDRHEFCEHQADIAEIG</sequence>
<evidence type="ECO:0000256" key="1">
    <source>
        <dbReference type="SAM" id="MobiDB-lite"/>
    </source>
</evidence>
<feature type="compositionally biased region" description="Low complexity" evidence="1">
    <location>
        <begin position="105"/>
        <end position="125"/>
    </location>
</feature>
<protein>
    <submittedName>
        <fullName evidence="3">Uncharacterized protein</fullName>
    </submittedName>
</protein>
<dbReference type="InterPro" id="IPR047928">
    <property type="entry name" value="Perm_prefix_1"/>
</dbReference>
<keyword evidence="2" id="KW-0472">Membrane</keyword>
<accession>A0A1Y3XYV4</accession>
<keyword evidence="2" id="KW-0812">Transmembrane</keyword>
<proteinExistence type="predicted"/>
<evidence type="ECO:0000313" key="4">
    <source>
        <dbReference type="Proteomes" id="UP000195781"/>
    </source>
</evidence>
<keyword evidence="2" id="KW-1133">Transmembrane helix</keyword>
<dbReference type="NCBIfam" id="NF038403">
    <property type="entry name" value="perm_prefix_1"/>
    <property type="match status" value="1"/>
</dbReference>
<feature type="compositionally biased region" description="Low complexity" evidence="1">
    <location>
        <begin position="69"/>
        <end position="93"/>
    </location>
</feature>
<comment type="caution">
    <text evidence="3">The sequence shown here is derived from an EMBL/GenBank/DDBJ whole genome shotgun (WGS) entry which is preliminary data.</text>
</comment>
<evidence type="ECO:0000313" key="3">
    <source>
        <dbReference type="EMBL" id="OUN89488.1"/>
    </source>
</evidence>
<dbReference type="EMBL" id="NFIE01000003">
    <property type="protein sequence ID" value="OUN89488.1"/>
    <property type="molecule type" value="Genomic_DNA"/>
</dbReference>
<feature type="transmembrane region" description="Helical" evidence="2">
    <location>
        <begin position="143"/>
        <end position="164"/>
    </location>
</feature>
<keyword evidence="4" id="KW-1185">Reference proteome</keyword>